<comment type="subunit">
    <text evidence="5">Part of the 50S ribosomal subunit.</text>
</comment>
<evidence type="ECO:0000256" key="2">
    <source>
        <dbReference type="ARBA" id="ARBA00022980"/>
    </source>
</evidence>
<keyword evidence="9" id="KW-1185">Reference proteome</keyword>
<feature type="domain" description="KOW" evidence="7">
    <location>
        <begin position="2"/>
        <end position="29"/>
    </location>
</feature>
<keyword evidence="2 5" id="KW-0689">Ribosomal protein</keyword>
<evidence type="ECO:0000256" key="4">
    <source>
        <dbReference type="ARBA" id="ARBA00035206"/>
    </source>
</evidence>
<dbReference type="PROSITE" id="PS01108">
    <property type="entry name" value="RIBOSOMAL_L24"/>
    <property type="match status" value="1"/>
</dbReference>
<dbReference type="SMART" id="SM00739">
    <property type="entry name" value="KOW"/>
    <property type="match status" value="1"/>
</dbReference>
<evidence type="ECO:0000313" key="8">
    <source>
        <dbReference type="EMBL" id="GAA5526241.1"/>
    </source>
</evidence>
<evidence type="ECO:0000256" key="3">
    <source>
        <dbReference type="ARBA" id="ARBA00023274"/>
    </source>
</evidence>
<organism evidence="8 9">
    <name type="scientific">Herpetosiphon gulosus</name>
    <dbReference type="NCBI Taxonomy" id="1973496"/>
    <lineage>
        <taxon>Bacteria</taxon>
        <taxon>Bacillati</taxon>
        <taxon>Chloroflexota</taxon>
        <taxon>Chloroflexia</taxon>
        <taxon>Herpetosiphonales</taxon>
        <taxon>Herpetosiphonaceae</taxon>
        <taxon>Herpetosiphon</taxon>
    </lineage>
</organism>
<dbReference type="NCBIfam" id="TIGR01079">
    <property type="entry name" value="rplX_bact"/>
    <property type="match status" value="1"/>
</dbReference>
<dbReference type="InterPro" id="IPR005825">
    <property type="entry name" value="Ribosomal_uL24_CS"/>
</dbReference>
<dbReference type="InterPro" id="IPR008991">
    <property type="entry name" value="Translation_prot_SH3-like_sf"/>
</dbReference>
<dbReference type="Gene3D" id="2.30.30.30">
    <property type="match status" value="1"/>
</dbReference>
<evidence type="ECO:0000256" key="5">
    <source>
        <dbReference type="HAMAP-Rule" id="MF_01326"/>
    </source>
</evidence>
<sequence length="102" mass="11172">MHVKKGDRVVVLSGREKGREGVIKLSLPKKERVVVENVNIVKKHVKPMGNRQGGILEVEAALHVSKVMLICPACGKPSRTGHRVNDEGKKVRVCKQCNADVA</sequence>
<protein>
    <recommendedName>
        <fullName evidence="4 5">Large ribosomal subunit protein uL24</fullName>
    </recommendedName>
</protein>
<accession>A0ABP9WW43</accession>
<dbReference type="RefSeq" id="WP_041304996.1">
    <property type="nucleotide sequence ID" value="NZ_BAABRU010000001.1"/>
</dbReference>
<comment type="similarity">
    <text evidence="1 5 6">Belongs to the universal ribosomal protein uL24 family.</text>
</comment>
<dbReference type="Proteomes" id="UP001428290">
    <property type="component" value="Unassembled WGS sequence"/>
</dbReference>
<dbReference type="SUPFAM" id="SSF50104">
    <property type="entry name" value="Translation proteins SH3-like domain"/>
    <property type="match status" value="1"/>
</dbReference>
<dbReference type="InterPro" id="IPR041988">
    <property type="entry name" value="Ribosomal_uL24_KOW"/>
</dbReference>
<dbReference type="InterPro" id="IPR057264">
    <property type="entry name" value="Ribosomal_uL24_C"/>
</dbReference>
<dbReference type="HAMAP" id="MF_01326_B">
    <property type="entry name" value="Ribosomal_uL24_B"/>
    <property type="match status" value="1"/>
</dbReference>
<dbReference type="CDD" id="cd06089">
    <property type="entry name" value="KOW_RPL26"/>
    <property type="match status" value="1"/>
</dbReference>
<comment type="function">
    <text evidence="5">One of the proteins that surrounds the polypeptide exit tunnel on the outside of the subunit.</text>
</comment>
<dbReference type="InterPro" id="IPR014722">
    <property type="entry name" value="Rib_uL2_dom2"/>
</dbReference>
<name>A0ABP9WW43_9CHLR</name>
<keyword evidence="5" id="KW-0699">rRNA-binding</keyword>
<dbReference type="EMBL" id="BAABRU010000001">
    <property type="protein sequence ID" value="GAA5526241.1"/>
    <property type="molecule type" value="Genomic_DNA"/>
</dbReference>
<comment type="caution">
    <text evidence="8">The sequence shown here is derived from an EMBL/GenBank/DDBJ whole genome shotgun (WGS) entry which is preliminary data.</text>
</comment>
<dbReference type="InterPro" id="IPR005824">
    <property type="entry name" value="KOW"/>
</dbReference>
<keyword evidence="3 5" id="KW-0687">Ribonucleoprotein</keyword>
<evidence type="ECO:0000256" key="6">
    <source>
        <dbReference type="RuleBase" id="RU003477"/>
    </source>
</evidence>
<keyword evidence="5" id="KW-0694">RNA-binding</keyword>
<dbReference type="PANTHER" id="PTHR12903">
    <property type="entry name" value="MITOCHONDRIAL RIBOSOMAL PROTEIN L24"/>
    <property type="match status" value="1"/>
</dbReference>
<dbReference type="Pfam" id="PF00467">
    <property type="entry name" value="KOW"/>
    <property type="match status" value="1"/>
</dbReference>
<comment type="function">
    <text evidence="5">One of two assembly initiator proteins, it binds directly to the 5'-end of the 23S rRNA, where it nucleates assembly of the 50S subunit.</text>
</comment>
<dbReference type="GO" id="GO:0005840">
    <property type="term" value="C:ribosome"/>
    <property type="evidence" value="ECO:0007669"/>
    <property type="project" value="UniProtKB-KW"/>
</dbReference>
<evidence type="ECO:0000259" key="7">
    <source>
        <dbReference type="SMART" id="SM00739"/>
    </source>
</evidence>
<proteinExistence type="inferred from homology"/>
<gene>
    <name evidence="5 8" type="primary">rplX</name>
    <name evidence="8" type="ORF">Hgul01_00013</name>
</gene>
<dbReference type="Pfam" id="PF17136">
    <property type="entry name" value="ribosomal_L24"/>
    <property type="match status" value="1"/>
</dbReference>
<evidence type="ECO:0000313" key="9">
    <source>
        <dbReference type="Proteomes" id="UP001428290"/>
    </source>
</evidence>
<evidence type="ECO:0000256" key="1">
    <source>
        <dbReference type="ARBA" id="ARBA00010618"/>
    </source>
</evidence>
<reference evidence="8 9" key="1">
    <citation type="submission" date="2024-02" db="EMBL/GenBank/DDBJ databases">
        <title>Herpetosiphon gulosus NBRC 112829.</title>
        <authorList>
            <person name="Ichikawa N."/>
            <person name="Katano-Makiyama Y."/>
            <person name="Hidaka K."/>
        </authorList>
    </citation>
    <scope>NUCLEOTIDE SEQUENCE [LARGE SCALE GENOMIC DNA]</scope>
    <source>
        <strain evidence="8 9">NBRC 112829</strain>
    </source>
</reference>
<dbReference type="InterPro" id="IPR003256">
    <property type="entry name" value="Ribosomal_uL24"/>
</dbReference>